<protein>
    <submittedName>
        <fullName evidence="1">Uncharacterized protein</fullName>
    </submittedName>
</protein>
<proteinExistence type="predicted"/>
<accession>A0A0A9B4I6</accession>
<sequence length="40" mass="4620">MPFTSRHIILFSNEIKYGTCTADVDLIHPNKQQPPTKHLK</sequence>
<evidence type="ECO:0000313" key="1">
    <source>
        <dbReference type="EMBL" id="JAD58919.1"/>
    </source>
</evidence>
<reference evidence="1" key="1">
    <citation type="submission" date="2014-09" db="EMBL/GenBank/DDBJ databases">
        <authorList>
            <person name="Magalhaes I.L.F."/>
            <person name="Oliveira U."/>
            <person name="Santos F.R."/>
            <person name="Vidigal T.H.D.A."/>
            <person name="Brescovit A.D."/>
            <person name="Santos A.J."/>
        </authorList>
    </citation>
    <scope>NUCLEOTIDE SEQUENCE</scope>
    <source>
        <tissue evidence="1">Shoot tissue taken approximately 20 cm above the soil surface</tissue>
    </source>
</reference>
<dbReference type="AlphaFoldDB" id="A0A0A9B4I6"/>
<reference evidence="1" key="2">
    <citation type="journal article" date="2015" name="Data Brief">
        <title>Shoot transcriptome of the giant reed, Arundo donax.</title>
        <authorList>
            <person name="Barrero R.A."/>
            <person name="Guerrero F.D."/>
            <person name="Moolhuijzen P."/>
            <person name="Goolsby J.A."/>
            <person name="Tidwell J."/>
            <person name="Bellgard S.E."/>
            <person name="Bellgard M.I."/>
        </authorList>
    </citation>
    <scope>NUCLEOTIDE SEQUENCE</scope>
    <source>
        <tissue evidence="1">Shoot tissue taken approximately 20 cm above the soil surface</tissue>
    </source>
</reference>
<organism evidence="1">
    <name type="scientific">Arundo donax</name>
    <name type="common">Giant reed</name>
    <name type="synonym">Donax arundinaceus</name>
    <dbReference type="NCBI Taxonomy" id="35708"/>
    <lineage>
        <taxon>Eukaryota</taxon>
        <taxon>Viridiplantae</taxon>
        <taxon>Streptophyta</taxon>
        <taxon>Embryophyta</taxon>
        <taxon>Tracheophyta</taxon>
        <taxon>Spermatophyta</taxon>
        <taxon>Magnoliopsida</taxon>
        <taxon>Liliopsida</taxon>
        <taxon>Poales</taxon>
        <taxon>Poaceae</taxon>
        <taxon>PACMAD clade</taxon>
        <taxon>Arundinoideae</taxon>
        <taxon>Arundineae</taxon>
        <taxon>Arundo</taxon>
    </lineage>
</organism>
<name>A0A0A9B4I6_ARUDO</name>
<dbReference type="EMBL" id="GBRH01238976">
    <property type="protein sequence ID" value="JAD58919.1"/>
    <property type="molecule type" value="Transcribed_RNA"/>
</dbReference>